<name>H2AYI3_KAZAF</name>
<gene>
    <name evidence="2" type="primary">KAFR0H03500</name>
    <name evidence="2" type="ORF">KAFR_0H03500</name>
</gene>
<dbReference type="HOGENOM" id="CLU_077719_1_0_1"/>
<dbReference type="FunCoup" id="H2AYI3">
    <property type="interactions" value="27"/>
</dbReference>
<dbReference type="Pfam" id="PF09428">
    <property type="entry name" value="DUF2011"/>
    <property type="match status" value="1"/>
</dbReference>
<dbReference type="KEGG" id="kaf:KAFR_0H03500"/>
<dbReference type="Proteomes" id="UP000005220">
    <property type="component" value="Chromosome 8"/>
</dbReference>
<protein>
    <submittedName>
        <fullName evidence="2">Uncharacterized protein</fullName>
    </submittedName>
</protein>
<dbReference type="InParanoid" id="H2AYI3"/>
<feature type="region of interest" description="Disordered" evidence="1">
    <location>
        <begin position="177"/>
        <end position="208"/>
    </location>
</feature>
<reference evidence="2 3" key="1">
    <citation type="journal article" date="2011" name="Proc. Natl. Acad. Sci. U.S.A.">
        <title>Evolutionary erosion of yeast sex chromosomes by mating-type switching accidents.</title>
        <authorList>
            <person name="Gordon J.L."/>
            <person name="Armisen D."/>
            <person name="Proux-Wera E."/>
            <person name="Oheigeartaigh S.S."/>
            <person name="Byrne K.P."/>
            <person name="Wolfe K.H."/>
        </authorList>
    </citation>
    <scope>NUCLEOTIDE SEQUENCE [LARGE SCALE GENOMIC DNA]</scope>
    <source>
        <strain evidence="3">ATCC 22294 / BCRC 22015 / CBS 2517 / CECT 1963 / NBRC 1671 / NRRL Y-8276</strain>
    </source>
</reference>
<dbReference type="eggNOG" id="ENOG502S1HU">
    <property type="taxonomic scope" value="Eukaryota"/>
</dbReference>
<evidence type="ECO:0000313" key="3">
    <source>
        <dbReference type="Proteomes" id="UP000005220"/>
    </source>
</evidence>
<dbReference type="STRING" id="1071382.H2AYI3"/>
<evidence type="ECO:0000313" key="2">
    <source>
        <dbReference type="EMBL" id="CCF59760.1"/>
    </source>
</evidence>
<dbReference type="EMBL" id="HE650828">
    <property type="protein sequence ID" value="CCF59760.1"/>
    <property type="molecule type" value="Genomic_DNA"/>
</dbReference>
<accession>H2AYI3</accession>
<dbReference type="InterPro" id="IPR018555">
    <property type="entry name" value="C630.06c-like"/>
</dbReference>
<dbReference type="OrthoDB" id="3994490at2759"/>
<keyword evidence="3" id="KW-1185">Reference proteome</keyword>
<feature type="compositionally biased region" description="Basic residues" evidence="1">
    <location>
        <begin position="177"/>
        <end position="196"/>
    </location>
</feature>
<organism evidence="2 3">
    <name type="scientific">Kazachstania africana (strain ATCC 22294 / BCRC 22015 / CBS 2517 / CECT 1963 / NBRC 1671 / NRRL Y-8276)</name>
    <name type="common">Yeast</name>
    <name type="synonym">Kluyveromyces africanus</name>
    <dbReference type="NCBI Taxonomy" id="1071382"/>
    <lineage>
        <taxon>Eukaryota</taxon>
        <taxon>Fungi</taxon>
        <taxon>Dikarya</taxon>
        <taxon>Ascomycota</taxon>
        <taxon>Saccharomycotina</taxon>
        <taxon>Saccharomycetes</taxon>
        <taxon>Saccharomycetales</taxon>
        <taxon>Saccharomycetaceae</taxon>
        <taxon>Kazachstania</taxon>
    </lineage>
</organism>
<sequence length="208" mass="24362">MNDIYVVSRSELFQKVDNVTNDDSILEPIEFDIKEPEVLEEGDGEASTESFEFFPLFSNSDLTKIDLNTLDEKEEEIVIENKRPDSYYFSNWSTHEKLDFAKVAVSYDDVIGQGVMGRYARYNERLIDLHEYNGRIDNVLKRDSKLRKRKPGKNQRMARKLAIERQKERDEMEIKIRRQQKKKFHKRGGKKNKKKPFNPLANAGAVPS</sequence>
<dbReference type="AlphaFoldDB" id="H2AYI3"/>
<dbReference type="GeneID" id="13887756"/>
<dbReference type="RefSeq" id="XP_003958895.1">
    <property type="nucleotide sequence ID" value="XM_003958846.1"/>
</dbReference>
<evidence type="ECO:0000256" key="1">
    <source>
        <dbReference type="SAM" id="MobiDB-lite"/>
    </source>
</evidence>
<proteinExistence type="predicted"/>